<dbReference type="CDD" id="cd09634">
    <property type="entry name" value="Cas1_I-II-III"/>
    <property type="match status" value="1"/>
</dbReference>
<evidence type="ECO:0000256" key="3">
    <source>
        <dbReference type="ARBA" id="ARBA00022759"/>
    </source>
</evidence>
<comment type="subunit">
    <text evidence="9 10">Homodimer, forms a heterotetramer with a Cas2 homodimer.</text>
</comment>
<dbReference type="InterPro" id="IPR042211">
    <property type="entry name" value="CRISPR-assoc_Cas1_N"/>
</dbReference>
<gene>
    <name evidence="10 11" type="primary">cas1</name>
    <name evidence="11" type="ORF">CTM98_09375</name>
</gene>
<dbReference type="Gene3D" id="3.100.10.20">
    <property type="entry name" value="CRISPR-associated endonuclease Cas1, N-terminal domain"/>
    <property type="match status" value="1"/>
</dbReference>
<protein>
    <recommendedName>
        <fullName evidence="10">CRISPR-associated endonuclease Cas1</fullName>
        <ecNumber evidence="10">3.1.-.-</ecNumber>
    </recommendedName>
</protein>
<dbReference type="Proteomes" id="UP000230781">
    <property type="component" value="Chromosome"/>
</dbReference>
<comment type="similarity">
    <text evidence="10">Belongs to the CRISPR-associated endonuclease Cas1 family.</text>
</comment>
<dbReference type="EC" id="3.1.-.-" evidence="10"/>
<comment type="function">
    <text evidence="10">CRISPR (clustered regularly interspaced short palindromic repeat), is an adaptive immune system that provides protection against mobile genetic elements (viruses, transposable elements and conjugative plasmids). CRISPR clusters contain spacers, sequences complementary to antecedent mobile elements, and target invading nucleic acids. CRISPR clusters are transcribed and processed into CRISPR RNA (crRNA). Acts as a dsDNA endonuclease. Involved in the integration of spacer DNA into the CRISPR cassette.</text>
</comment>
<keyword evidence="8 10" id="KW-0464">Manganese</keyword>
<keyword evidence="3 10" id="KW-0255">Endonuclease</keyword>
<dbReference type="Pfam" id="PF01867">
    <property type="entry name" value="Cas_Cas1"/>
    <property type="match status" value="1"/>
</dbReference>
<organism evidence="11 12">
    <name type="scientific">Fusobacterium pseudoperiodonticum</name>
    <dbReference type="NCBI Taxonomy" id="2663009"/>
    <lineage>
        <taxon>Bacteria</taxon>
        <taxon>Fusobacteriati</taxon>
        <taxon>Fusobacteriota</taxon>
        <taxon>Fusobacteriia</taxon>
        <taxon>Fusobacteriales</taxon>
        <taxon>Fusobacteriaceae</taxon>
        <taxon>Fusobacterium</taxon>
    </lineage>
</organism>
<evidence type="ECO:0000256" key="5">
    <source>
        <dbReference type="ARBA" id="ARBA00022842"/>
    </source>
</evidence>
<dbReference type="AlphaFoldDB" id="A0A2D3PT15"/>
<keyword evidence="4 10" id="KW-0378">Hydrolase</keyword>
<evidence type="ECO:0000256" key="8">
    <source>
        <dbReference type="ARBA" id="ARBA00023211"/>
    </source>
</evidence>
<keyword evidence="2 10" id="KW-0479">Metal-binding</keyword>
<dbReference type="PANTHER" id="PTHR34353:SF2">
    <property type="entry name" value="CRISPR-ASSOCIATED ENDONUCLEASE CAS1 1"/>
    <property type="match status" value="1"/>
</dbReference>
<keyword evidence="5 10" id="KW-0460">Magnesium</keyword>
<evidence type="ECO:0000256" key="6">
    <source>
        <dbReference type="ARBA" id="ARBA00023118"/>
    </source>
</evidence>
<keyword evidence="1 10" id="KW-0540">Nuclease</keyword>
<evidence type="ECO:0000256" key="10">
    <source>
        <dbReference type="HAMAP-Rule" id="MF_01470"/>
    </source>
</evidence>
<evidence type="ECO:0000256" key="2">
    <source>
        <dbReference type="ARBA" id="ARBA00022723"/>
    </source>
</evidence>
<dbReference type="GO" id="GO:0046872">
    <property type="term" value="F:metal ion binding"/>
    <property type="evidence" value="ECO:0007669"/>
    <property type="project" value="UniProtKB-UniRule"/>
</dbReference>
<dbReference type="GO" id="GO:0043571">
    <property type="term" value="P:maintenance of CRISPR repeat elements"/>
    <property type="evidence" value="ECO:0007669"/>
    <property type="project" value="UniProtKB-UniRule"/>
</dbReference>
<evidence type="ECO:0000256" key="7">
    <source>
        <dbReference type="ARBA" id="ARBA00023125"/>
    </source>
</evidence>
<keyword evidence="7 10" id="KW-0238">DNA-binding</keyword>
<name>A0A2D3PT15_9FUSO</name>
<dbReference type="GO" id="GO:0003677">
    <property type="term" value="F:DNA binding"/>
    <property type="evidence" value="ECO:0007669"/>
    <property type="project" value="UniProtKB-KW"/>
</dbReference>
<dbReference type="GO" id="GO:0004519">
    <property type="term" value="F:endonuclease activity"/>
    <property type="evidence" value="ECO:0007669"/>
    <property type="project" value="UniProtKB-UniRule"/>
</dbReference>
<evidence type="ECO:0000256" key="9">
    <source>
        <dbReference type="ARBA" id="ARBA00038592"/>
    </source>
</evidence>
<dbReference type="GO" id="GO:0016787">
    <property type="term" value="F:hydrolase activity"/>
    <property type="evidence" value="ECO:0007669"/>
    <property type="project" value="UniProtKB-KW"/>
</dbReference>
<dbReference type="NCBIfam" id="TIGR00287">
    <property type="entry name" value="cas1"/>
    <property type="match status" value="1"/>
</dbReference>
<evidence type="ECO:0000256" key="4">
    <source>
        <dbReference type="ARBA" id="ARBA00022801"/>
    </source>
</evidence>
<dbReference type="GO" id="GO:0051607">
    <property type="term" value="P:defense response to virus"/>
    <property type="evidence" value="ECO:0007669"/>
    <property type="project" value="UniProtKB-UniRule"/>
</dbReference>
<dbReference type="InterPro" id="IPR042206">
    <property type="entry name" value="CRISPR-assoc_Cas1_C"/>
</dbReference>
<evidence type="ECO:0000313" key="12">
    <source>
        <dbReference type="Proteomes" id="UP000230781"/>
    </source>
</evidence>
<feature type="binding site" evidence="10">
    <location>
        <position position="241"/>
    </location>
    <ligand>
        <name>Mn(2+)</name>
        <dbReference type="ChEBI" id="CHEBI:29035"/>
    </ligand>
</feature>
<dbReference type="InterPro" id="IPR050646">
    <property type="entry name" value="Cas1"/>
</dbReference>
<keyword evidence="6 10" id="KW-0051">Antiviral defense</keyword>
<evidence type="ECO:0000313" key="11">
    <source>
        <dbReference type="EMBL" id="ATV70835.1"/>
    </source>
</evidence>
<proteinExistence type="inferred from homology"/>
<dbReference type="InterPro" id="IPR002729">
    <property type="entry name" value="CRISPR-assoc_Cas1"/>
</dbReference>
<accession>A0A2D3PT15</accession>
<dbReference type="HAMAP" id="MF_01470">
    <property type="entry name" value="Cas1"/>
    <property type="match status" value="1"/>
</dbReference>
<dbReference type="PANTHER" id="PTHR34353">
    <property type="entry name" value="CRISPR-ASSOCIATED ENDONUCLEASE CAS1 1"/>
    <property type="match status" value="1"/>
</dbReference>
<sequence length="338" mass="38825">MSSNLYVYDQGSILDYTNDSLVLIYAPKRNREKEISTENLDRIIIFGDVQLTVSCIQNALKNNIPITFLSNEGSYFGSLEPTNHVDIRRQKLQFRKSEDTDFCLALSKIFVKTKIKNQRTLLFSENSSAKEPVATIYSTRILTLLNDVDKAQSIEELNLIIEKMNTFYFTGLSYFLGDDFNFTTRVKMPPKDPFNSMLSFGYTLLIYEIQNIILSKGLNPYIGFFASDEEGIPCLCSDLMEEWRTILVDSLAFKLLKTKKLTLNDFVTNEKTGAVFLKKEARNIFVNEFGELLKKETGNIIGISNKISYRRAIEYQVHLLIKALESNCPNEYIPFEIQ</sequence>
<dbReference type="RefSeq" id="WP_100026796.1">
    <property type="nucleotide sequence ID" value="NZ_CP024704.1"/>
</dbReference>
<evidence type="ECO:0000256" key="1">
    <source>
        <dbReference type="ARBA" id="ARBA00022722"/>
    </source>
</evidence>
<comment type="cofactor">
    <cofactor evidence="10">
        <name>Mg(2+)</name>
        <dbReference type="ChEBI" id="CHEBI:18420"/>
    </cofactor>
    <cofactor evidence="10">
        <name>Mn(2+)</name>
        <dbReference type="ChEBI" id="CHEBI:29035"/>
    </cofactor>
</comment>
<dbReference type="EMBL" id="CP024704">
    <property type="protein sequence ID" value="ATV70835.1"/>
    <property type="molecule type" value="Genomic_DNA"/>
</dbReference>
<comment type="caution">
    <text evidence="10">Lacks conserved residue(s) required for the propagation of feature annotation.</text>
</comment>
<reference evidence="11 12" key="1">
    <citation type="submission" date="2017-11" db="EMBL/GenBank/DDBJ databases">
        <title>Genome sequencing of Fusobacterium periodonticum KCOM 2555.</title>
        <authorList>
            <person name="Kook J.-K."/>
            <person name="Park S.-N."/>
            <person name="Lim Y.K."/>
        </authorList>
    </citation>
    <scope>NUCLEOTIDE SEQUENCE [LARGE SCALE GENOMIC DNA]</scope>
    <source>
        <strain evidence="11 12">KCOM 2555</strain>
    </source>
</reference>
<dbReference type="Gene3D" id="1.20.120.920">
    <property type="entry name" value="CRISPR-associated endonuclease Cas1, C-terminal domain"/>
    <property type="match status" value="1"/>
</dbReference>